<accession>A0AAU9CY85</accession>
<dbReference type="AlphaFoldDB" id="A0AAU9CY85"/>
<evidence type="ECO:0000256" key="1">
    <source>
        <dbReference type="SAM" id="Phobius"/>
    </source>
</evidence>
<evidence type="ECO:0000313" key="2">
    <source>
        <dbReference type="EMBL" id="BDD08603.1"/>
    </source>
</evidence>
<dbReference type="KEGG" id="fax:FUAX_10350"/>
<keyword evidence="1" id="KW-0812">Transmembrane</keyword>
<gene>
    <name evidence="2" type="ORF">FUAX_10350</name>
</gene>
<reference evidence="2 3" key="1">
    <citation type="submission" date="2021-12" db="EMBL/GenBank/DDBJ databases">
        <title>Genome sequencing of bacteria with rrn-lacking chromosome and rrn-plasmid.</title>
        <authorList>
            <person name="Anda M."/>
            <person name="Iwasaki W."/>
        </authorList>
    </citation>
    <scope>NUCLEOTIDE SEQUENCE [LARGE SCALE GENOMIC DNA]</scope>
    <source>
        <strain evidence="2 3">DSM 100852</strain>
    </source>
</reference>
<proteinExistence type="predicted"/>
<feature type="transmembrane region" description="Helical" evidence="1">
    <location>
        <begin position="14"/>
        <end position="31"/>
    </location>
</feature>
<name>A0AAU9CY85_9BACT</name>
<dbReference type="EMBL" id="AP025314">
    <property type="protein sequence ID" value="BDD08603.1"/>
    <property type="molecule type" value="Genomic_DNA"/>
</dbReference>
<dbReference type="Proteomes" id="UP001348817">
    <property type="component" value="Chromosome"/>
</dbReference>
<keyword evidence="1" id="KW-0472">Membrane</keyword>
<protein>
    <submittedName>
        <fullName evidence="2">Uncharacterized protein</fullName>
    </submittedName>
</protein>
<sequence>MKELGLSEYWLELWGRYLCIVCSVWAIIGILQPEDWRFE</sequence>
<evidence type="ECO:0000313" key="3">
    <source>
        <dbReference type="Proteomes" id="UP001348817"/>
    </source>
</evidence>
<organism evidence="2 3">
    <name type="scientific">Fulvitalea axinellae</name>
    <dbReference type="NCBI Taxonomy" id="1182444"/>
    <lineage>
        <taxon>Bacteria</taxon>
        <taxon>Pseudomonadati</taxon>
        <taxon>Bacteroidota</taxon>
        <taxon>Cytophagia</taxon>
        <taxon>Cytophagales</taxon>
        <taxon>Persicobacteraceae</taxon>
        <taxon>Fulvitalea</taxon>
    </lineage>
</organism>
<keyword evidence="1" id="KW-1133">Transmembrane helix</keyword>
<keyword evidence="3" id="KW-1185">Reference proteome</keyword>